<sequence length="211" mass="24163">MDTPETRYDLTKAGLEALTAYLRAHNNLNAVYPTILEDQELTYGASTSNLFLQWQESHSKFEAVDEGSLERKIIATLRSLAKTLGELKAQLDQAQLQNLIKMHGWEKVSDGNKDLKEKDTTIRNNIRNLKFCVQMLSPTVTRPQSTEFVHVQKAFDILNRVFCLVNKIHLFLSNLKEGDDKLEDKLKSASWFSEWLDFKSGLSSTYICMND</sequence>
<name>A0A093VJG8_TALMA</name>
<comment type="caution">
    <text evidence="1">The sequence shown here is derived from an EMBL/GenBank/DDBJ whole genome shotgun (WGS) entry which is preliminary data.</text>
</comment>
<dbReference type="AlphaFoldDB" id="A0A093VJG8"/>
<organism evidence="1">
    <name type="scientific">Talaromyces marneffei PM1</name>
    <dbReference type="NCBI Taxonomy" id="1077442"/>
    <lineage>
        <taxon>Eukaryota</taxon>
        <taxon>Fungi</taxon>
        <taxon>Dikarya</taxon>
        <taxon>Ascomycota</taxon>
        <taxon>Pezizomycotina</taxon>
        <taxon>Eurotiomycetes</taxon>
        <taxon>Eurotiomycetidae</taxon>
        <taxon>Eurotiales</taxon>
        <taxon>Trichocomaceae</taxon>
        <taxon>Talaromyces</taxon>
        <taxon>Talaromyces sect. Talaromyces</taxon>
    </lineage>
</organism>
<evidence type="ECO:0000313" key="1">
    <source>
        <dbReference type="EMBL" id="KFX52310.1"/>
    </source>
</evidence>
<dbReference type="HOGENOM" id="CLU_1305590_0_0_1"/>
<dbReference type="EMBL" id="JPOX01000003">
    <property type="protein sequence ID" value="KFX52310.1"/>
    <property type="molecule type" value="Genomic_DNA"/>
</dbReference>
<protein>
    <submittedName>
        <fullName evidence="1">Uncharacterized protein</fullName>
    </submittedName>
</protein>
<proteinExistence type="predicted"/>
<reference evidence="1" key="1">
    <citation type="journal article" date="2014" name="PLoS Genet.">
        <title>Signature Gene Expression Reveals Novel Clues to the Molecular Mechanisms of Dimorphic Transition in Penicillium marneffei.</title>
        <authorList>
            <person name="Yang E."/>
            <person name="Wang G."/>
            <person name="Cai J."/>
            <person name="Woo P.C."/>
            <person name="Lau S.K."/>
            <person name="Yuen K.-Y."/>
            <person name="Chow W.-N."/>
            <person name="Lin X."/>
        </authorList>
    </citation>
    <scope>NUCLEOTIDE SEQUENCE [LARGE SCALE GENOMIC DNA]</scope>
    <source>
        <strain evidence="1">PM1</strain>
    </source>
</reference>
<gene>
    <name evidence="1" type="ORF">GQ26_0032130</name>
</gene>
<accession>A0A093VJG8</accession>